<dbReference type="PROSITE" id="PS51257">
    <property type="entry name" value="PROKAR_LIPOPROTEIN"/>
    <property type="match status" value="1"/>
</dbReference>
<name>A0AAU7ASP1_9ACTN</name>
<feature type="signal peptide" evidence="1">
    <location>
        <begin position="1"/>
        <end position="25"/>
    </location>
</feature>
<reference evidence="2" key="1">
    <citation type="submission" date="2022-12" db="EMBL/GenBank/DDBJ databases">
        <title>Paraconexibacter alkalitolerans sp. nov. and Baekduia alba sp. nov., isolated from soil and emended description of the genera Paraconexibacter (Chun et al., 2020) and Baekduia (An et al., 2020).</title>
        <authorList>
            <person name="Vieira S."/>
            <person name="Huber K.J."/>
            <person name="Geppert A."/>
            <person name="Wolf J."/>
            <person name="Neumann-Schaal M."/>
            <person name="Muesken M."/>
            <person name="Overmann J."/>
        </authorList>
    </citation>
    <scope>NUCLEOTIDE SEQUENCE</scope>
    <source>
        <strain evidence="2">AEG42_29</strain>
    </source>
</reference>
<proteinExistence type="predicted"/>
<keyword evidence="1" id="KW-0732">Signal</keyword>
<accession>A0AAU7ASP1</accession>
<protein>
    <submittedName>
        <fullName evidence="2">Uncharacterized protein</fullName>
    </submittedName>
</protein>
<dbReference type="Gene3D" id="2.70.98.70">
    <property type="match status" value="1"/>
</dbReference>
<dbReference type="InterPro" id="IPR008929">
    <property type="entry name" value="Chondroitin_lyas"/>
</dbReference>
<dbReference type="Gene3D" id="1.50.10.100">
    <property type="entry name" value="Chondroitin AC/alginate lyase"/>
    <property type="match status" value="1"/>
</dbReference>
<dbReference type="EMBL" id="CP114014">
    <property type="protein sequence ID" value="XAY04641.1"/>
    <property type="molecule type" value="Genomic_DNA"/>
</dbReference>
<evidence type="ECO:0000256" key="1">
    <source>
        <dbReference type="SAM" id="SignalP"/>
    </source>
</evidence>
<organism evidence="2">
    <name type="scientific">Paraconexibacter sp. AEG42_29</name>
    <dbReference type="NCBI Taxonomy" id="2997339"/>
    <lineage>
        <taxon>Bacteria</taxon>
        <taxon>Bacillati</taxon>
        <taxon>Actinomycetota</taxon>
        <taxon>Thermoleophilia</taxon>
        <taxon>Solirubrobacterales</taxon>
        <taxon>Paraconexibacteraceae</taxon>
        <taxon>Paraconexibacter</taxon>
    </lineage>
</organism>
<dbReference type="AlphaFoldDB" id="A0AAU7ASP1"/>
<gene>
    <name evidence="2" type="ORF">DSM112329_01476</name>
</gene>
<feature type="chain" id="PRO_5043728008" evidence="1">
    <location>
        <begin position="26"/>
        <end position="793"/>
    </location>
</feature>
<dbReference type="KEGG" id="parq:DSM112329_01476"/>
<evidence type="ECO:0000313" key="2">
    <source>
        <dbReference type="EMBL" id="XAY04641.1"/>
    </source>
</evidence>
<sequence>MRRMRSLLGILVACALLLAACGSSAGAPAASAAQTRAAETRAVTGGGHPRLLIRKQDVPRLRSWAKASNPMWSKGIVPLARRATLDMDRRRVPNKDAGGYSYEQYPTELYSELFAFLSVVHPSAKSRAGYGRRARKLMMSLVVKALPGAKTDAPFRDPMFSVGDRSRYFGESFGLTVDWAYQYFTKADRKKIRTLYLRWAKEQYKGYPLTQISGAKPTPFGPLNNPALLADRHNVRYSLNNYYLGHARNLGLMAMALDPKDDPRGLLRSQIKRVSGSWLYLMDHALRTEFPGGLSPEGFEYGPDATGRLAQLLVAMRTAGPSGDQSPVTKIAGNPYWTNSVPAYLSSLPPVPIPSTPDRPDLGQVWQAASYGDEEQYWALDPITLYGPLGLEAAERGDTATLNATRWIATNVPPGGKAALHDRVGNTDQFFGSILYFLLFDPAAPEATDPRPGLDKRWFAPTLNRTLARTCWCDEGRLFSHKLSFNEIDHQTADGNTFALFRKGEWLTKPRTGYESYLTDFTNSVTIENDKPFHADGEYEREIWKNGDQWILTAGEPTLVARSFGQGFVALTGDATNLYNSKNEEVADVAHASRSVVWLEPDHVITYDRVTSKTAGRFKRYWLQFPTAPSIDGRQARVTTPQGQQVFVSTLLPEDAVLSGSRNPPELGAPAVGEPMKFRLKVEAPGGPQDVRFLNVVQGADGGASADPVLRVTSSAGASYDGAVVGGTAVLFPVAMTGGGTTTVALPDGVRRILVTGLTPGGAYTAQYDGATLTVTDGGAQAADEGGVLVVTP</sequence>